<evidence type="ECO:0000313" key="4">
    <source>
        <dbReference type="EMBL" id="CCW34219.1"/>
    </source>
</evidence>
<dbReference type="InterPro" id="IPR011453">
    <property type="entry name" value="DUF1559"/>
</dbReference>
<dbReference type="SUPFAM" id="SSF54523">
    <property type="entry name" value="Pili subunits"/>
    <property type="match status" value="1"/>
</dbReference>
<gene>
    <name evidence="4" type="ORF">CCALI_00382</name>
</gene>
<dbReference type="Gene3D" id="3.30.700.10">
    <property type="entry name" value="Glycoprotein, Type 4 Pilin"/>
    <property type="match status" value="1"/>
</dbReference>
<evidence type="ECO:0000256" key="1">
    <source>
        <dbReference type="ARBA" id="ARBA00022481"/>
    </source>
</evidence>
<dbReference type="Proteomes" id="UP000014227">
    <property type="component" value="Chromosome I"/>
</dbReference>
<dbReference type="HOGENOM" id="CLU_041661_1_1_0"/>
<feature type="domain" description="DUF1559" evidence="3">
    <location>
        <begin position="36"/>
        <end position="70"/>
    </location>
</feature>
<keyword evidence="2" id="KW-0812">Transmembrane</keyword>
<organism evidence="4 5">
    <name type="scientific">Chthonomonas calidirosea (strain DSM 23976 / ICMP 18418 / T49)</name>
    <dbReference type="NCBI Taxonomy" id="1303518"/>
    <lineage>
        <taxon>Bacteria</taxon>
        <taxon>Bacillati</taxon>
        <taxon>Armatimonadota</taxon>
        <taxon>Chthonomonadia</taxon>
        <taxon>Chthonomonadales</taxon>
        <taxon>Chthonomonadaceae</taxon>
        <taxon>Chthonomonas</taxon>
    </lineage>
</organism>
<dbReference type="InParanoid" id="S0ESJ8"/>
<dbReference type="NCBIfam" id="TIGR02532">
    <property type="entry name" value="IV_pilin_GFxxxE"/>
    <property type="match status" value="1"/>
</dbReference>
<evidence type="ECO:0000256" key="2">
    <source>
        <dbReference type="SAM" id="Phobius"/>
    </source>
</evidence>
<keyword evidence="2" id="KW-1133">Transmembrane helix</keyword>
<dbReference type="KEGG" id="ccz:CCALI_00382"/>
<feature type="transmembrane region" description="Helical" evidence="2">
    <location>
        <begin position="12"/>
        <end position="35"/>
    </location>
</feature>
<protein>
    <submittedName>
        <fullName evidence="4">Prepilin-type N-terminal cleavage/methylation domain</fullName>
    </submittedName>
</protein>
<keyword evidence="5" id="KW-1185">Reference proteome</keyword>
<dbReference type="PANTHER" id="PTHR30093">
    <property type="entry name" value="GENERAL SECRETION PATHWAY PROTEIN G"/>
    <property type="match status" value="1"/>
</dbReference>
<accession>S0ESJ8</accession>
<dbReference type="PRINTS" id="PR00813">
    <property type="entry name" value="BCTERIALGSPG"/>
</dbReference>
<dbReference type="GO" id="GO:0015627">
    <property type="term" value="C:type II protein secretion system complex"/>
    <property type="evidence" value="ECO:0007669"/>
    <property type="project" value="InterPro"/>
</dbReference>
<dbReference type="Pfam" id="PF07596">
    <property type="entry name" value="SBP_bac_10"/>
    <property type="match status" value="1"/>
</dbReference>
<keyword evidence="1" id="KW-0488">Methylation</keyword>
<sequence length="267" mass="29686">MVLPIYLKKAFTLIELLVVIAIIAVLAAILFPVFAQAREQARQAVCTSNVRQLSMAVQMYLQDYDETFPIFYAYNTWDPIHNVPAPSGTPAHKGVEVELMPYVKNHLIFKCPDDQGGPSLYTTYQNDGCPNTNTYFDCYGSSYRFDHGIFTTIANESSQDNILYTTTQVVTLASLALPAETRLMRDEMMPWFGTNPSYGYIPGYFQQWHPRGGGIVFADGHGKFIVSSAAFDNEVVCPGGERSGQLDPNAATDGNPGNPPTYYWLCD</sequence>
<dbReference type="GO" id="GO:0015628">
    <property type="term" value="P:protein secretion by the type II secretion system"/>
    <property type="evidence" value="ECO:0007669"/>
    <property type="project" value="InterPro"/>
</dbReference>
<dbReference type="InterPro" id="IPR000983">
    <property type="entry name" value="Bac_GSPG_pilin"/>
</dbReference>
<dbReference type="eggNOG" id="COG4968">
    <property type="taxonomic scope" value="Bacteria"/>
</dbReference>
<evidence type="ECO:0000259" key="3">
    <source>
        <dbReference type="Pfam" id="PF07596"/>
    </source>
</evidence>
<dbReference type="RefSeq" id="WP_016481782.1">
    <property type="nucleotide sequence ID" value="NC_021487.1"/>
</dbReference>
<dbReference type="EMBL" id="HF951689">
    <property type="protein sequence ID" value="CCW34219.1"/>
    <property type="molecule type" value="Genomic_DNA"/>
</dbReference>
<dbReference type="InterPro" id="IPR045584">
    <property type="entry name" value="Pilin-like"/>
</dbReference>
<evidence type="ECO:0000313" key="5">
    <source>
        <dbReference type="Proteomes" id="UP000014227"/>
    </source>
</evidence>
<name>S0ESJ8_CHTCT</name>
<keyword evidence="2" id="KW-0472">Membrane</keyword>
<dbReference type="STRING" id="454171.CP488_00775"/>
<reference evidence="5" key="1">
    <citation type="submission" date="2013-03" db="EMBL/GenBank/DDBJ databases">
        <title>Genome sequence of Chthonomonas calidirosea, the first sequenced genome from the Armatimonadetes phylum (formally candidate division OP10).</title>
        <authorList>
            <person name="Lee K.C.Y."/>
            <person name="Morgan X.C."/>
            <person name="Dunfield P.F."/>
            <person name="Tamas I."/>
            <person name="Houghton K.M."/>
            <person name="Vyssotski M."/>
            <person name="Ryan J.L.J."/>
            <person name="Lagutin K."/>
            <person name="McDonald I.R."/>
            <person name="Stott M.B."/>
        </authorList>
    </citation>
    <scope>NUCLEOTIDE SEQUENCE [LARGE SCALE GENOMIC DNA]</scope>
    <source>
        <strain evidence="5">DSM 23976 / ICMP 18418 / T49</strain>
    </source>
</reference>
<dbReference type="InterPro" id="IPR012902">
    <property type="entry name" value="N_methyl_site"/>
</dbReference>
<proteinExistence type="predicted"/>
<dbReference type="AlphaFoldDB" id="S0ESJ8"/>
<dbReference type="Pfam" id="PF07963">
    <property type="entry name" value="N_methyl"/>
    <property type="match status" value="1"/>
</dbReference>
<dbReference type="PATRIC" id="fig|1303518.3.peg.389"/>